<comment type="caution">
    <text evidence="16">The sequence shown here is derived from an EMBL/GenBank/DDBJ whole genome shotgun (WGS) entry which is preliminary data.</text>
</comment>
<keyword evidence="10 11" id="KW-0998">Cell outer membrane</keyword>
<dbReference type="AlphaFoldDB" id="A0A4V2F200"/>
<dbReference type="GO" id="GO:0009279">
    <property type="term" value="C:cell outer membrane"/>
    <property type="evidence" value="ECO:0007669"/>
    <property type="project" value="UniProtKB-SubCell"/>
</dbReference>
<evidence type="ECO:0000256" key="4">
    <source>
        <dbReference type="ARBA" id="ARBA00022496"/>
    </source>
</evidence>
<keyword evidence="17" id="KW-1185">Reference proteome</keyword>
<protein>
    <submittedName>
        <fullName evidence="16">Outer membrane receptor protein involved in Fe transport</fullName>
    </submittedName>
</protein>
<dbReference type="Proteomes" id="UP000293874">
    <property type="component" value="Unassembled WGS sequence"/>
</dbReference>
<evidence type="ECO:0000256" key="9">
    <source>
        <dbReference type="ARBA" id="ARBA00023136"/>
    </source>
</evidence>
<dbReference type="InterPro" id="IPR036942">
    <property type="entry name" value="Beta-barrel_TonB_sf"/>
</dbReference>
<dbReference type="InterPro" id="IPR039426">
    <property type="entry name" value="TonB-dep_rcpt-like"/>
</dbReference>
<dbReference type="InterPro" id="IPR037066">
    <property type="entry name" value="Plug_dom_sf"/>
</dbReference>
<keyword evidence="6" id="KW-0408">Iron</keyword>
<dbReference type="PANTHER" id="PTHR32552">
    <property type="entry name" value="FERRICHROME IRON RECEPTOR-RELATED"/>
    <property type="match status" value="1"/>
</dbReference>
<evidence type="ECO:0000256" key="1">
    <source>
        <dbReference type="ARBA" id="ARBA00004571"/>
    </source>
</evidence>
<organism evidence="16 17">
    <name type="scientific">Pseudobacter ginsenosidimutans</name>
    <dbReference type="NCBI Taxonomy" id="661488"/>
    <lineage>
        <taxon>Bacteria</taxon>
        <taxon>Pseudomonadati</taxon>
        <taxon>Bacteroidota</taxon>
        <taxon>Chitinophagia</taxon>
        <taxon>Chitinophagales</taxon>
        <taxon>Chitinophagaceae</taxon>
        <taxon>Pseudobacter</taxon>
    </lineage>
</organism>
<keyword evidence="16" id="KW-0675">Receptor</keyword>
<dbReference type="Pfam" id="PF07715">
    <property type="entry name" value="Plug"/>
    <property type="match status" value="1"/>
</dbReference>
<feature type="signal peptide" evidence="13">
    <location>
        <begin position="1"/>
        <end position="18"/>
    </location>
</feature>
<dbReference type="SUPFAM" id="SSF56935">
    <property type="entry name" value="Porins"/>
    <property type="match status" value="1"/>
</dbReference>
<sequence length="736" mass="82824">MKQILFFSLILFSASSFAQGVRGFVLSHDKKPLTNATVYNLQTGAHEHSNENGFFLLRGAHKGDSLRITHVSCSPLTILADQDTLRIILQPSAFQLENVTITAAVRHLNIISDADLQTNPVNSSQELLRKVPGLFIGQHAGGGKAEQIFLRGFDIDHGTDINISVDGMPVNMVSHAHGQGYADLHFLIPETIGKIDFDKGPYYANKGNLATAGYVAFETKDRLDHSLVQLEAGKFNSFRTLGMFNIVNNEKNAAWFAADYIKTDGFFDSPQNFNRLNLMGKYSAWLPGNDKLSIAFSHFNSEWNASGQIPERAVKDGSIGRFGAIDDTEGGNTSRTNINLQFLKQVDENTFVKNTAYFSHYDFELYSNFTFFLNDPVNGDQIRQKEKRNIIGFQSELNRNFYWKKTVIDFQAAVGLRNDAIDNIELSHTVNRKTTIEPVMLGDINETNLFGYANAEIRAGKWVINPGIRIDHLKFDYTDHLSGTYKQQSQSKAAFSPKLNFIFNQDHRLQYFLKLGKGFHSNDTRVVVAQEGHKILPAAYGADLGILWKPLPRLMLNAAAWYLYLEQEFVYVGDEGVVEPSGKTRRQGFDFGARYQLGKYLFLNGDLTYTYARATEEPKGEDRIPLAPRITTAGGISFKHPSGFSASLKTRYLDDRPANEDNSIIAKGYWITDASLNFQWGHFGFGIITENIFNKEWNETQFATTSRLKNEPGPVTEIHFTPGTPFNLRAMISYRF</sequence>
<feature type="chain" id="PRO_5020972726" evidence="13">
    <location>
        <begin position="19"/>
        <end position="736"/>
    </location>
</feature>
<dbReference type="SUPFAM" id="SSF49464">
    <property type="entry name" value="Carboxypeptidase regulatory domain-like"/>
    <property type="match status" value="1"/>
</dbReference>
<reference evidence="16 17" key="1">
    <citation type="submission" date="2019-02" db="EMBL/GenBank/DDBJ databases">
        <title>Genomic Encyclopedia of Type Strains, Phase IV (KMG-IV): sequencing the most valuable type-strain genomes for metagenomic binning, comparative biology and taxonomic classification.</title>
        <authorList>
            <person name="Goeker M."/>
        </authorList>
    </citation>
    <scope>NUCLEOTIDE SEQUENCE [LARGE SCALE GENOMIC DNA]</scope>
    <source>
        <strain evidence="16 17">DSM 18116</strain>
    </source>
</reference>
<evidence type="ECO:0000259" key="14">
    <source>
        <dbReference type="Pfam" id="PF00593"/>
    </source>
</evidence>
<keyword evidence="8 12" id="KW-0798">TonB box</keyword>
<gene>
    <name evidence="16" type="ORF">EV199_1415</name>
</gene>
<dbReference type="Pfam" id="PF00593">
    <property type="entry name" value="TonB_dep_Rec_b-barrel"/>
    <property type="match status" value="1"/>
</dbReference>
<keyword evidence="3 11" id="KW-1134">Transmembrane beta strand</keyword>
<comment type="similarity">
    <text evidence="11 12">Belongs to the TonB-dependent receptor family.</text>
</comment>
<dbReference type="InterPro" id="IPR008969">
    <property type="entry name" value="CarboxyPept-like_regulatory"/>
</dbReference>
<dbReference type="OrthoDB" id="99480at2"/>
<name>A0A4V2F200_9BACT</name>
<dbReference type="PROSITE" id="PS52016">
    <property type="entry name" value="TONB_DEPENDENT_REC_3"/>
    <property type="match status" value="1"/>
</dbReference>
<keyword evidence="9 11" id="KW-0472">Membrane</keyword>
<keyword evidence="5 11" id="KW-0812">Transmembrane</keyword>
<dbReference type="Gene3D" id="2.170.130.10">
    <property type="entry name" value="TonB-dependent receptor, plug domain"/>
    <property type="match status" value="1"/>
</dbReference>
<evidence type="ECO:0000313" key="16">
    <source>
        <dbReference type="EMBL" id="RZS75546.1"/>
    </source>
</evidence>
<evidence type="ECO:0000256" key="2">
    <source>
        <dbReference type="ARBA" id="ARBA00022448"/>
    </source>
</evidence>
<dbReference type="EMBL" id="SGXA01000001">
    <property type="protein sequence ID" value="RZS75546.1"/>
    <property type="molecule type" value="Genomic_DNA"/>
</dbReference>
<evidence type="ECO:0000256" key="8">
    <source>
        <dbReference type="ARBA" id="ARBA00023077"/>
    </source>
</evidence>
<comment type="subcellular location">
    <subcellularLocation>
        <location evidence="1 11">Cell outer membrane</location>
        <topology evidence="1 11">Multi-pass membrane protein</topology>
    </subcellularLocation>
</comment>
<proteinExistence type="inferred from homology"/>
<evidence type="ECO:0000313" key="17">
    <source>
        <dbReference type="Proteomes" id="UP000293874"/>
    </source>
</evidence>
<evidence type="ECO:0000256" key="10">
    <source>
        <dbReference type="ARBA" id="ARBA00023237"/>
    </source>
</evidence>
<evidence type="ECO:0000259" key="15">
    <source>
        <dbReference type="Pfam" id="PF07715"/>
    </source>
</evidence>
<dbReference type="RefSeq" id="WP_130539911.1">
    <property type="nucleotide sequence ID" value="NZ_CP042431.1"/>
</dbReference>
<keyword evidence="4" id="KW-0410">Iron transport</keyword>
<dbReference type="PANTHER" id="PTHR32552:SF81">
    <property type="entry name" value="TONB-DEPENDENT OUTER MEMBRANE RECEPTOR"/>
    <property type="match status" value="1"/>
</dbReference>
<evidence type="ECO:0000256" key="7">
    <source>
        <dbReference type="ARBA" id="ARBA00023065"/>
    </source>
</evidence>
<evidence type="ECO:0000256" key="12">
    <source>
        <dbReference type="RuleBase" id="RU003357"/>
    </source>
</evidence>
<keyword evidence="7" id="KW-0406">Ion transport</keyword>
<keyword evidence="13" id="KW-0732">Signal</keyword>
<evidence type="ECO:0000256" key="6">
    <source>
        <dbReference type="ARBA" id="ARBA00023004"/>
    </source>
</evidence>
<dbReference type="InterPro" id="IPR012910">
    <property type="entry name" value="Plug_dom"/>
</dbReference>
<evidence type="ECO:0000256" key="3">
    <source>
        <dbReference type="ARBA" id="ARBA00022452"/>
    </source>
</evidence>
<evidence type="ECO:0000256" key="5">
    <source>
        <dbReference type="ARBA" id="ARBA00022692"/>
    </source>
</evidence>
<dbReference type="InterPro" id="IPR000531">
    <property type="entry name" value="Beta-barrel_TonB"/>
</dbReference>
<feature type="domain" description="TonB-dependent receptor-like beta-barrel" evidence="14">
    <location>
        <begin position="300"/>
        <end position="681"/>
    </location>
</feature>
<feature type="domain" description="TonB-dependent receptor plug" evidence="15">
    <location>
        <begin position="108"/>
        <end position="213"/>
    </location>
</feature>
<evidence type="ECO:0000256" key="11">
    <source>
        <dbReference type="PROSITE-ProRule" id="PRU01360"/>
    </source>
</evidence>
<evidence type="ECO:0000256" key="13">
    <source>
        <dbReference type="SAM" id="SignalP"/>
    </source>
</evidence>
<accession>A0A4V2F200</accession>
<dbReference type="Gene3D" id="2.40.170.20">
    <property type="entry name" value="TonB-dependent receptor, beta-barrel domain"/>
    <property type="match status" value="1"/>
</dbReference>
<keyword evidence="2 11" id="KW-0813">Transport</keyword>
<dbReference type="GO" id="GO:0006826">
    <property type="term" value="P:iron ion transport"/>
    <property type="evidence" value="ECO:0007669"/>
    <property type="project" value="UniProtKB-KW"/>
</dbReference>